<organism evidence="2 3">
    <name type="scientific">Pelagicoccus mobilis</name>
    <dbReference type="NCBI Taxonomy" id="415221"/>
    <lineage>
        <taxon>Bacteria</taxon>
        <taxon>Pseudomonadati</taxon>
        <taxon>Verrucomicrobiota</taxon>
        <taxon>Opitutia</taxon>
        <taxon>Puniceicoccales</taxon>
        <taxon>Pelagicoccaceae</taxon>
        <taxon>Pelagicoccus</taxon>
    </lineage>
</organism>
<dbReference type="PIRSF" id="PIRSF031644">
    <property type="entry name" value="UCP031644"/>
    <property type="match status" value="1"/>
</dbReference>
<evidence type="ECO:0000259" key="1">
    <source>
        <dbReference type="Pfam" id="PF06445"/>
    </source>
</evidence>
<proteinExistence type="predicted"/>
<dbReference type="EMBL" id="JAENIL010000017">
    <property type="protein sequence ID" value="MBK1877342.1"/>
    <property type="molecule type" value="Genomic_DNA"/>
</dbReference>
<dbReference type="RefSeq" id="WP_200355557.1">
    <property type="nucleotide sequence ID" value="NZ_JAENIL010000017.1"/>
</dbReference>
<evidence type="ECO:0000313" key="3">
    <source>
        <dbReference type="Proteomes" id="UP000617628"/>
    </source>
</evidence>
<dbReference type="InterPro" id="IPR008319">
    <property type="entry name" value="GyrI-like_CCH_Lin2189-like"/>
</dbReference>
<comment type="caution">
    <text evidence="2">The sequence shown here is derived from an EMBL/GenBank/DDBJ whole genome shotgun (WGS) entry which is preliminary data.</text>
</comment>
<accession>A0A934VPJ0</accession>
<reference evidence="2" key="1">
    <citation type="submission" date="2021-01" db="EMBL/GenBank/DDBJ databases">
        <title>Modified the classification status of verrucomicrobia.</title>
        <authorList>
            <person name="Feng X."/>
        </authorList>
    </citation>
    <scope>NUCLEOTIDE SEQUENCE</scope>
    <source>
        <strain evidence="2">KCTC 13126</strain>
    </source>
</reference>
<name>A0A934VPJ0_9BACT</name>
<dbReference type="InterPro" id="IPR011256">
    <property type="entry name" value="Reg_factor_effector_dom_sf"/>
</dbReference>
<dbReference type="Gene3D" id="3.20.80.10">
    <property type="entry name" value="Regulatory factor, effector binding domain"/>
    <property type="match status" value="1"/>
</dbReference>
<evidence type="ECO:0000313" key="2">
    <source>
        <dbReference type="EMBL" id="MBK1877342.1"/>
    </source>
</evidence>
<dbReference type="SUPFAM" id="SSF55136">
    <property type="entry name" value="Probable bacterial effector-binding domain"/>
    <property type="match status" value="1"/>
</dbReference>
<dbReference type="Proteomes" id="UP000617628">
    <property type="component" value="Unassembled WGS sequence"/>
</dbReference>
<keyword evidence="3" id="KW-1185">Reference proteome</keyword>
<feature type="domain" description="GyrI-like small molecule binding" evidence="1">
    <location>
        <begin position="20"/>
        <end position="196"/>
    </location>
</feature>
<gene>
    <name evidence="2" type="ORF">JIN87_10715</name>
</gene>
<sequence>MTKVDFKRERKELYRPSTKEVSLVEVPAMNFLMIDGEGDPGKGGEFELAIEALYPLAYSLKFMSKQSESGQDYVVPPMEGLWWADDMSAFLEQRRDEWKWTLMIMQPDFIRDEMVESAFETVRKKKRPEFLDRVRFESFDEGTSVQIMHIGPYSEEGPNIQRLHAKIDELGKTHNHKHHEIYLSDPRRAAPEKLKTVLRQSYC</sequence>
<dbReference type="InterPro" id="IPR029442">
    <property type="entry name" value="GyrI-like"/>
</dbReference>
<dbReference type="Pfam" id="PF06445">
    <property type="entry name" value="GyrI-like"/>
    <property type="match status" value="1"/>
</dbReference>
<protein>
    <submittedName>
        <fullName evidence="2">GyrI-like domain-containing protein</fullName>
    </submittedName>
</protein>
<dbReference type="AlphaFoldDB" id="A0A934VPJ0"/>